<name>A0AA41USD5_9BACT</name>
<comment type="caution">
    <text evidence="1">The sequence shown here is derived from an EMBL/GenBank/DDBJ whole genome shotgun (WGS) entry which is preliminary data.</text>
</comment>
<evidence type="ECO:0000313" key="1">
    <source>
        <dbReference type="EMBL" id="MCJ8503173.1"/>
    </source>
</evidence>
<dbReference type="RefSeq" id="WP_246915156.1">
    <property type="nucleotide sequence ID" value="NZ_JALJRB010000057.1"/>
</dbReference>
<organism evidence="1 2">
    <name type="scientific">Desulfatitalea alkaliphila</name>
    <dbReference type="NCBI Taxonomy" id="2929485"/>
    <lineage>
        <taxon>Bacteria</taxon>
        <taxon>Pseudomonadati</taxon>
        <taxon>Thermodesulfobacteriota</taxon>
        <taxon>Desulfobacteria</taxon>
        <taxon>Desulfobacterales</taxon>
        <taxon>Desulfosarcinaceae</taxon>
        <taxon>Desulfatitalea</taxon>
    </lineage>
</organism>
<dbReference type="AlphaFoldDB" id="A0AA41USD5"/>
<keyword evidence="2" id="KW-1185">Reference proteome</keyword>
<sequence length="156" mass="17547">MILFVAVNLKRLSVLGKKYRWRKPALCPGCRQSHLWGHGYVDGYFQGFARALALRRYVCPGCGCVIKLRPKGYFARFQTAIGTIRAALEQRVGTGRWPAGCAARGRHWLSALKRQVLVHLGLAWLQRPVAAFDRLRRMGVVPVSRSFLRGGRTGRA</sequence>
<proteinExistence type="predicted"/>
<evidence type="ECO:0000313" key="2">
    <source>
        <dbReference type="Proteomes" id="UP001165427"/>
    </source>
</evidence>
<dbReference type="Proteomes" id="UP001165427">
    <property type="component" value="Unassembled WGS sequence"/>
</dbReference>
<protein>
    <submittedName>
        <fullName evidence="1">Uncharacterized protein</fullName>
    </submittedName>
</protein>
<gene>
    <name evidence="1" type="ORF">MRX98_21550</name>
</gene>
<reference evidence="1" key="1">
    <citation type="submission" date="2022-04" db="EMBL/GenBank/DDBJ databases">
        <title>Desulfatitalea alkaliphila sp. nov., a novel anaerobic sulfate-reducing bacterium isolated from terrestrial mud volcano, Taman Peninsula, Russia.</title>
        <authorList>
            <person name="Khomyakova M.A."/>
            <person name="Merkel A.Y."/>
            <person name="Slobodkin A.I."/>
        </authorList>
    </citation>
    <scope>NUCLEOTIDE SEQUENCE</scope>
    <source>
        <strain evidence="1">M08but</strain>
    </source>
</reference>
<accession>A0AA41USD5</accession>
<dbReference type="EMBL" id="JALJRB010000057">
    <property type="protein sequence ID" value="MCJ8503173.1"/>
    <property type="molecule type" value="Genomic_DNA"/>
</dbReference>